<evidence type="ECO:0000313" key="1">
    <source>
        <dbReference type="EMBL" id="AAS03761.1"/>
    </source>
</evidence>
<dbReference type="AlphaFoldDB" id="Q740A7"/>
<sequence length="132" mass="14745">MVGSRPRCVPRVSYGRLMADGAVFVIDRVVTRPGCARRFVDTYLAEYAPGARERGMTLRDVLVSPPIWFDASEGQVNTVTITWTLPNGWEMTWQGRPDPAVGEWWSRIGELVAERSRSFAARAADVDVLCDV</sequence>
<dbReference type="eggNOG" id="ENOG5033ERF">
    <property type="taxonomic scope" value="Bacteria"/>
</dbReference>
<organism evidence="1 2">
    <name type="scientific">Mycolicibacterium paratuberculosis (strain ATCC BAA-968 / K-10)</name>
    <name type="common">Mycobacterium paratuberculosis</name>
    <dbReference type="NCBI Taxonomy" id="262316"/>
    <lineage>
        <taxon>Bacteria</taxon>
        <taxon>Bacillati</taxon>
        <taxon>Actinomycetota</taxon>
        <taxon>Actinomycetes</taxon>
        <taxon>Mycobacteriales</taxon>
        <taxon>Mycobacteriaceae</taxon>
        <taxon>Mycobacterium</taxon>
        <taxon>Mycobacterium avium complex (MAC)</taxon>
    </lineage>
</organism>
<proteinExistence type="predicted"/>
<protein>
    <recommendedName>
        <fullName evidence="3">Superfamily II DNA helicase</fullName>
    </recommendedName>
</protein>
<dbReference type="STRING" id="262316.MAP_1444c"/>
<evidence type="ECO:0000313" key="2">
    <source>
        <dbReference type="Proteomes" id="UP000000580"/>
    </source>
</evidence>
<keyword evidence="2" id="KW-1185">Reference proteome</keyword>
<accession>Q740A7</accession>
<dbReference type="KEGG" id="mpa:MAP_1444c"/>
<dbReference type="EMBL" id="AE016958">
    <property type="protein sequence ID" value="AAS03761.1"/>
    <property type="molecule type" value="Genomic_DNA"/>
</dbReference>
<dbReference type="HOGENOM" id="CLU_144772_0_0_11"/>
<evidence type="ECO:0008006" key="3">
    <source>
        <dbReference type="Google" id="ProtNLM"/>
    </source>
</evidence>
<name>Q740A7_MYCPA</name>
<dbReference type="Proteomes" id="UP000000580">
    <property type="component" value="Chromosome"/>
</dbReference>
<gene>
    <name evidence="1" type="ordered locus">MAP_1444c</name>
</gene>
<reference evidence="1 2" key="1">
    <citation type="journal article" date="2005" name="Proc. Natl. Acad. Sci. U.S.A.">
        <title>The complete genome sequence of Mycobacterium avium subspecies paratuberculosis.</title>
        <authorList>
            <person name="Li L."/>
            <person name="Bannantine J.P."/>
            <person name="Zhang Q."/>
            <person name="Amonsin A."/>
            <person name="May B.J."/>
            <person name="Alt D."/>
            <person name="Banerji N."/>
            <person name="Kanjilal S."/>
            <person name="Kapur V."/>
        </authorList>
    </citation>
    <scope>NUCLEOTIDE SEQUENCE [LARGE SCALE GENOMIC DNA]</scope>
    <source>
        <strain evidence="2">ATCC BAA-968 / K-10</strain>
    </source>
</reference>